<dbReference type="InterPro" id="IPR006439">
    <property type="entry name" value="HAD-SF_hydro_IA"/>
</dbReference>
<proteinExistence type="inferred from homology"/>
<reference evidence="4 5" key="1">
    <citation type="journal article" date="2015" name="Antonie Van Leeuwenhoek">
        <title>Bosea vaviloviae sp. nov., a new species of slow-growing rhizobia isolated from nodules of the relict species Vavilovia formosa (Stev.) Fed.</title>
        <authorList>
            <person name="Safronova V.I."/>
            <person name="Kuznetsova I.G."/>
            <person name="Sazanova A.L."/>
            <person name="Kimeklis A.K."/>
            <person name="Belimov A.A."/>
            <person name="Andronov E.E."/>
            <person name="Pinaev A.G."/>
            <person name="Chizhevskaya E.P."/>
            <person name="Pukhaev A.R."/>
            <person name="Popov K.P."/>
            <person name="Willems A."/>
            <person name="Tikhonovich I.A."/>
        </authorList>
    </citation>
    <scope>NUCLEOTIDE SEQUENCE [LARGE SCALE GENOMIC DNA]</scope>
    <source>
        <strain evidence="4 5">Vaf18</strain>
    </source>
</reference>
<comment type="function">
    <text evidence="3">Catalyzes the hydrolytic dehalogenation of small (S)-2-haloalkanoic acids to yield the corresponding (R)-2-hydroxyalkanoic acids.</text>
</comment>
<keyword evidence="5" id="KW-1185">Reference proteome</keyword>
<accession>A0A1D7TZW7</accession>
<dbReference type="InterPro" id="IPR023214">
    <property type="entry name" value="HAD_sf"/>
</dbReference>
<dbReference type="KEGG" id="bvv:BHK69_09375"/>
<keyword evidence="2 3" id="KW-0378">Hydrolase</keyword>
<dbReference type="CDD" id="cd02588">
    <property type="entry name" value="HAD_L2-DEX"/>
    <property type="match status" value="1"/>
</dbReference>
<dbReference type="NCBIfam" id="TIGR01493">
    <property type="entry name" value="HAD-SF-IA-v2"/>
    <property type="match status" value="1"/>
</dbReference>
<comment type="similarity">
    <text evidence="1 3">Belongs to the HAD-like hydrolase superfamily. S-2-haloalkanoic acid dehalogenase family.</text>
</comment>
<dbReference type="NCBIfam" id="TIGR01509">
    <property type="entry name" value="HAD-SF-IA-v3"/>
    <property type="match status" value="1"/>
</dbReference>
<dbReference type="PRINTS" id="PR00413">
    <property type="entry name" value="HADHALOGNASE"/>
</dbReference>
<dbReference type="STRING" id="1526658.BHK69_09375"/>
<dbReference type="InterPro" id="IPR036412">
    <property type="entry name" value="HAD-like_sf"/>
</dbReference>
<gene>
    <name evidence="4" type="ORF">BHK69_09375</name>
</gene>
<dbReference type="OrthoDB" id="7989657at2"/>
<evidence type="ECO:0000256" key="2">
    <source>
        <dbReference type="ARBA" id="ARBA00022801"/>
    </source>
</evidence>
<dbReference type="PANTHER" id="PTHR43316">
    <property type="entry name" value="HYDROLASE, HALOACID DELAHOGENASE-RELATED"/>
    <property type="match status" value="1"/>
</dbReference>
<evidence type="ECO:0000256" key="3">
    <source>
        <dbReference type="RuleBase" id="RU368077"/>
    </source>
</evidence>
<dbReference type="Pfam" id="PF00702">
    <property type="entry name" value="Hydrolase"/>
    <property type="match status" value="1"/>
</dbReference>
<dbReference type="NCBIfam" id="TIGR01549">
    <property type="entry name" value="HAD-SF-IA-v1"/>
    <property type="match status" value="1"/>
</dbReference>
<dbReference type="AlphaFoldDB" id="A0A1D7TZW7"/>
<dbReference type="RefSeq" id="WP_069689864.1">
    <property type="nucleotide sequence ID" value="NZ_CP017147.1"/>
</dbReference>
<comment type="catalytic activity">
    <reaction evidence="3">
        <text>an (S)-2-haloacid + H2O = a (2R)-2-hydroxycarboxylate + a halide anion + H(+)</text>
        <dbReference type="Rhea" id="RHEA:11192"/>
        <dbReference type="ChEBI" id="CHEBI:15377"/>
        <dbReference type="ChEBI" id="CHEBI:15378"/>
        <dbReference type="ChEBI" id="CHEBI:16042"/>
        <dbReference type="ChEBI" id="CHEBI:58314"/>
        <dbReference type="ChEBI" id="CHEBI:137405"/>
        <dbReference type="EC" id="3.8.1.2"/>
    </reaction>
</comment>
<dbReference type="EC" id="3.8.1.2" evidence="3"/>
<protein>
    <recommendedName>
        <fullName evidence="3">(S)-2-haloacid dehalogenase</fullName>
        <ecNumber evidence="3">3.8.1.2</ecNumber>
    </recommendedName>
    <alternativeName>
        <fullName evidence="3">2-haloalkanoic acid dehalogenase</fullName>
    </alternativeName>
    <alternativeName>
        <fullName evidence="3">Halocarboxylic acid halidohydrolase</fullName>
    </alternativeName>
    <alternativeName>
        <fullName evidence="3">L-2-haloacid dehalogenase</fullName>
    </alternativeName>
</protein>
<dbReference type="SUPFAM" id="SSF56784">
    <property type="entry name" value="HAD-like"/>
    <property type="match status" value="1"/>
</dbReference>
<dbReference type="InterPro" id="IPR051540">
    <property type="entry name" value="S-2-haloacid_dehalogenase"/>
</dbReference>
<dbReference type="Proteomes" id="UP000094969">
    <property type="component" value="Chromosome"/>
</dbReference>
<dbReference type="SFLD" id="SFLDS00003">
    <property type="entry name" value="Haloacid_Dehalogenase"/>
    <property type="match status" value="1"/>
</dbReference>
<dbReference type="EMBL" id="CP017147">
    <property type="protein sequence ID" value="AOO80646.1"/>
    <property type="molecule type" value="Genomic_DNA"/>
</dbReference>
<dbReference type="Gene3D" id="1.10.150.240">
    <property type="entry name" value="Putative phosphatase, domain 2"/>
    <property type="match status" value="1"/>
</dbReference>
<organism evidence="4 5">
    <name type="scientific">Bosea vaviloviae</name>
    <dbReference type="NCBI Taxonomy" id="1526658"/>
    <lineage>
        <taxon>Bacteria</taxon>
        <taxon>Pseudomonadati</taxon>
        <taxon>Pseudomonadota</taxon>
        <taxon>Alphaproteobacteria</taxon>
        <taxon>Hyphomicrobiales</taxon>
        <taxon>Boseaceae</taxon>
        <taxon>Bosea</taxon>
    </lineage>
</organism>
<evidence type="ECO:0000313" key="4">
    <source>
        <dbReference type="EMBL" id="AOO80646.1"/>
    </source>
</evidence>
<dbReference type="SFLD" id="SFLDF00045">
    <property type="entry name" value="2-haloacid_dehalogenase"/>
    <property type="match status" value="1"/>
</dbReference>
<dbReference type="InterPro" id="IPR023198">
    <property type="entry name" value="PGP-like_dom2"/>
</dbReference>
<evidence type="ECO:0000313" key="5">
    <source>
        <dbReference type="Proteomes" id="UP000094969"/>
    </source>
</evidence>
<dbReference type="SFLD" id="SFLDG01129">
    <property type="entry name" value="C1.5:_HAD__Beta-PGM__Phosphata"/>
    <property type="match status" value="1"/>
</dbReference>
<name>A0A1D7TZW7_9HYPH</name>
<dbReference type="NCBIfam" id="TIGR01428">
    <property type="entry name" value="HAD_type_II"/>
    <property type="match status" value="1"/>
</dbReference>
<evidence type="ECO:0000256" key="1">
    <source>
        <dbReference type="ARBA" id="ARBA00008106"/>
    </source>
</evidence>
<dbReference type="PANTHER" id="PTHR43316:SF3">
    <property type="entry name" value="HALOACID DEHALOGENASE, TYPE II (AFU_ORTHOLOGUE AFUA_2G07750)-RELATED"/>
    <property type="match status" value="1"/>
</dbReference>
<dbReference type="Gene3D" id="3.40.50.1000">
    <property type="entry name" value="HAD superfamily/HAD-like"/>
    <property type="match status" value="1"/>
</dbReference>
<sequence length="246" mass="26406">MTIKAFVFDAYGTLYDVQSVAGATEAAFPGHGETITQIWRMKQLEYTWLRSAMGAYADFWTVTRDSLAYTLDVLGLSAGEAAITALAEAYNHLAPYPDSLAALDALAGKRLAILSNGSPAMLDALVGNSDLANRFEAVLSIDAARVYKPDPRSYRLVEERMGVKPDEVVFVSSNGFDVAGAKHFGFKVARIARVSAAALHAEIASAAPIPPKTLFKALRMQEEQLGERPDWVIGSLGELPGVIAGL</sequence>
<dbReference type="SFLD" id="SFLDG01135">
    <property type="entry name" value="C1.5.6:_HAD__Beta-PGM__Phospha"/>
    <property type="match status" value="1"/>
</dbReference>
<dbReference type="GO" id="GO:0018784">
    <property type="term" value="F:(S)-2-haloacid dehalogenase activity"/>
    <property type="evidence" value="ECO:0007669"/>
    <property type="project" value="UniProtKB-UniRule"/>
</dbReference>
<dbReference type="InterPro" id="IPR006328">
    <property type="entry name" value="2-HAD"/>
</dbReference>